<dbReference type="Proteomes" id="UP000033664">
    <property type="component" value="Unassembled WGS sequence"/>
</dbReference>
<dbReference type="PATRIC" id="fig|151081.8.peg.40"/>
<dbReference type="PROSITE" id="PS51257">
    <property type="entry name" value="PROKAR_LIPOPROTEIN"/>
    <property type="match status" value="1"/>
</dbReference>
<dbReference type="eggNOG" id="ENOG503027T">
    <property type="taxonomic scope" value="Bacteria"/>
</dbReference>
<dbReference type="RefSeq" id="WP_045978083.1">
    <property type="nucleotide sequence ID" value="NZ_JXXY01000001.1"/>
</dbReference>
<comment type="caution">
    <text evidence="1">The sequence shown here is derived from an EMBL/GenBank/DDBJ whole genome shotgun (WGS) entry which is preliminary data.</text>
</comment>
<evidence type="ECO:0008006" key="3">
    <source>
        <dbReference type="Google" id="ProtNLM"/>
    </source>
</evidence>
<proteinExistence type="predicted"/>
<dbReference type="GeneID" id="58227921"/>
<dbReference type="OrthoDB" id="6213638at2"/>
<dbReference type="AlphaFoldDB" id="A0A0F4PZ58"/>
<reference evidence="1 2" key="1">
    <citation type="journal article" date="2015" name="BMC Genomics">
        <title>Genome mining reveals unlocked bioactive potential of marine Gram-negative bacteria.</title>
        <authorList>
            <person name="Machado H."/>
            <person name="Sonnenschein E.C."/>
            <person name="Melchiorsen J."/>
            <person name="Gram L."/>
        </authorList>
    </citation>
    <scope>NUCLEOTIDE SEQUENCE [LARGE SCALE GENOMIC DNA]</scope>
    <source>
        <strain evidence="1 2">S3137</strain>
    </source>
</reference>
<sequence>MKRFTITAILLLIGGCAQQPRSDDVNVLTKACVGSTALPAQWQGQFRAVDNPELLQSALGEPQQGKLCQGQVYESTQPTAVILYRAYNSTNPNSRFGSWWAWAKPSGTVIEYRANYEICYQWSPLDKLVRCELKPGVQVVVGNGQSAQCSEYLRYDVSAVQQVFIADAGDAVHNCSDFNAVMQWQPIQR</sequence>
<keyword evidence="2" id="KW-1185">Reference proteome</keyword>
<evidence type="ECO:0000313" key="2">
    <source>
        <dbReference type="Proteomes" id="UP000033664"/>
    </source>
</evidence>
<name>A0A0F4PZ58_9GAMM</name>
<gene>
    <name evidence="1" type="ORF">TW72_05385</name>
</gene>
<protein>
    <recommendedName>
        <fullName evidence="3">Lipoprotein</fullName>
    </recommendedName>
</protein>
<evidence type="ECO:0000313" key="1">
    <source>
        <dbReference type="EMBL" id="KJZ01258.1"/>
    </source>
</evidence>
<dbReference type="EMBL" id="JXXZ01000004">
    <property type="protein sequence ID" value="KJZ01258.1"/>
    <property type="molecule type" value="Genomic_DNA"/>
</dbReference>
<organism evidence="1 2">
    <name type="scientific">Pseudoalteromonas ruthenica</name>
    <dbReference type="NCBI Taxonomy" id="151081"/>
    <lineage>
        <taxon>Bacteria</taxon>
        <taxon>Pseudomonadati</taxon>
        <taxon>Pseudomonadota</taxon>
        <taxon>Gammaproteobacteria</taxon>
        <taxon>Alteromonadales</taxon>
        <taxon>Pseudoalteromonadaceae</taxon>
        <taxon>Pseudoalteromonas</taxon>
    </lineage>
</organism>
<accession>A0A0F4PZ58</accession>